<keyword evidence="1" id="KW-0479">Metal-binding</keyword>
<protein>
    <recommendedName>
        <fullName evidence="7">von Willebrand and RING finger domain-containing protein</fullName>
    </recommendedName>
</protein>
<dbReference type="InParanoid" id="A0A4S2MWC0"/>
<reference evidence="5 6" key="1">
    <citation type="submission" date="2019-04" db="EMBL/GenBank/DDBJ databases">
        <title>Comparative genomics and transcriptomics to analyze fruiting body development in filamentous ascomycetes.</title>
        <authorList>
            <consortium name="DOE Joint Genome Institute"/>
            <person name="Lutkenhaus R."/>
            <person name="Traeger S."/>
            <person name="Breuer J."/>
            <person name="Kuo A."/>
            <person name="Lipzen A."/>
            <person name="Pangilinan J."/>
            <person name="Dilworth D."/>
            <person name="Sandor L."/>
            <person name="Poggeler S."/>
            <person name="Barry K."/>
            <person name="Grigoriev I.V."/>
            <person name="Nowrousian M."/>
        </authorList>
    </citation>
    <scope>NUCLEOTIDE SEQUENCE [LARGE SCALE GENOMIC DNA]</scope>
    <source>
        <strain evidence="5 6">CBS 389.68</strain>
    </source>
</reference>
<dbReference type="Gene3D" id="3.40.50.410">
    <property type="entry name" value="von Willebrand factor, type A domain"/>
    <property type="match status" value="1"/>
</dbReference>
<dbReference type="InterPro" id="IPR051266">
    <property type="entry name" value="CLCR"/>
</dbReference>
<dbReference type="InterPro" id="IPR036465">
    <property type="entry name" value="vWFA_dom_sf"/>
</dbReference>
<evidence type="ECO:0000259" key="4">
    <source>
        <dbReference type="PROSITE" id="PS50234"/>
    </source>
</evidence>
<organism evidence="5 6">
    <name type="scientific">Ascodesmis nigricans</name>
    <dbReference type="NCBI Taxonomy" id="341454"/>
    <lineage>
        <taxon>Eukaryota</taxon>
        <taxon>Fungi</taxon>
        <taxon>Dikarya</taxon>
        <taxon>Ascomycota</taxon>
        <taxon>Pezizomycotina</taxon>
        <taxon>Pezizomycetes</taxon>
        <taxon>Pezizales</taxon>
        <taxon>Ascodesmidaceae</taxon>
        <taxon>Ascodesmis</taxon>
    </lineage>
</organism>
<feature type="region of interest" description="Disordered" evidence="2">
    <location>
        <begin position="895"/>
        <end position="933"/>
    </location>
</feature>
<dbReference type="Proteomes" id="UP000298138">
    <property type="component" value="Unassembled WGS sequence"/>
</dbReference>
<feature type="domain" description="RING-type" evidence="3">
    <location>
        <begin position="23"/>
        <end position="69"/>
    </location>
</feature>
<dbReference type="Gene3D" id="3.30.40.10">
    <property type="entry name" value="Zinc/RING finger domain, C3HC4 (zinc finger)"/>
    <property type="match status" value="1"/>
</dbReference>
<dbReference type="FunCoup" id="A0A4S2MWC0">
    <property type="interactions" value="160"/>
</dbReference>
<feature type="compositionally biased region" description="Basic and acidic residues" evidence="2">
    <location>
        <begin position="154"/>
        <end position="168"/>
    </location>
</feature>
<dbReference type="SUPFAM" id="SSF53300">
    <property type="entry name" value="vWA-like"/>
    <property type="match status" value="1"/>
</dbReference>
<dbReference type="SUPFAM" id="SSF50729">
    <property type="entry name" value="PH domain-like"/>
    <property type="match status" value="1"/>
</dbReference>
<keyword evidence="1" id="KW-0863">Zinc-finger</keyword>
<dbReference type="InterPro" id="IPR011993">
    <property type="entry name" value="PH-like_dom_sf"/>
</dbReference>
<sequence>MAGMLDMDRSRGRPARTFVGNHCAVCEEPLEHTLRGERVLQFSCTHVSHEACFYEYIKEIDAQYCPECNSPLGLDSSRGGNVLDLEKLSSIVRSVAVADTTPEPMRGKHGGDRRDTMSTITNEPHVNRVRSGSIQGSRTSSINRIESRTDIRHDYGDRDAHNRHENGHWRNPSSASGEPYAELSPVQTPVIRRFDYDTPAIQEVGPQAALPAIPSPIPPPIITVRSEFPALTRSKAQQSLTCIVTIEVPARKYNHAEGVNAVVASEQDPTTGHDAASQYSVDRQQLEIPPPTAARVREREYDWEKEEILAGITENLRMRVENWHGLDFSRFGKLRLHGVIKVGKDCQAWQELECFLFSEMLICVKERKVNTAAGQWANGNMRKREKAVKCTLKGSILIKKHLQKVTDSSGHETHILTLNLSVTELPQFHLAFPNRVQLEQWQRALLDLHNDSPTKAGYEDKVPGPPEEDHDEYASSMKTPRRVSSVASGFSGTAGGNRSQAHSSMDQSVAYDPPLTPSTHIPMDLVVVIPVSSSMRGLKIKVLRGALKFLVQILGSNDRLGIVTFGSSGGGVPITGLMSKRWSGWPKLISSIRAVGQKNLRTDVVEGANVAMDLLMQRKSSNPLASILLISDSSTSEADAVDFVASRAEAAKITIHSFGLGLTHKPDTMIEISTRTKGLYTYVKDWTMLRECVAGCVGSLQTLSHQNAKLKLRLPEGSPARFVKMSGALQVSKRASGREAEASLGDLHFGDRKDILVQLAISPDNSQSETAPQDAWESIVSGLEALGSTDAEEQRTISIDEVPLIQTDLTYSNIQRDGTLSQSRQNLLTITMLPASKKITGRPGSPPIPPHPLVVQRRMELLTSDMLSRSLTLISKSQHERAQTLLKETRTILRGLGKGGLPPLPPPPTNSNPDTPELSEPREGLPPAPPPLERNFTAVTGIDSEIVSALDTELESALEWISHPAIFSRDSRKSVLQAIGVISSQRAVTFRTPCESLYAERIEGVRRLAALAREWHDADESLQEEE</sequence>
<gene>
    <name evidence="5" type="ORF">EX30DRAFT_371965</name>
</gene>
<dbReference type="AlphaFoldDB" id="A0A4S2MWC0"/>
<dbReference type="EMBL" id="ML220122">
    <property type="protein sequence ID" value="TGZ80952.1"/>
    <property type="molecule type" value="Genomic_DNA"/>
</dbReference>
<feature type="region of interest" description="Disordered" evidence="2">
    <location>
        <begin position="154"/>
        <end position="181"/>
    </location>
</feature>
<dbReference type="PROSITE" id="PS50234">
    <property type="entry name" value="VWFA"/>
    <property type="match status" value="1"/>
</dbReference>
<dbReference type="InterPro" id="IPR001841">
    <property type="entry name" value="Znf_RING"/>
</dbReference>
<keyword evidence="6" id="KW-1185">Reference proteome</keyword>
<keyword evidence="1" id="KW-0862">Zinc</keyword>
<dbReference type="SMART" id="SM00327">
    <property type="entry name" value="VWA"/>
    <property type="match status" value="1"/>
</dbReference>
<dbReference type="Gene3D" id="2.30.29.30">
    <property type="entry name" value="Pleckstrin-homology domain (PH domain)/Phosphotyrosine-binding domain (PTB)"/>
    <property type="match status" value="1"/>
</dbReference>
<dbReference type="OrthoDB" id="299997at2759"/>
<name>A0A4S2MWC0_9PEZI</name>
<dbReference type="GO" id="GO:0008270">
    <property type="term" value="F:zinc ion binding"/>
    <property type="evidence" value="ECO:0007669"/>
    <property type="project" value="UniProtKB-KW"/>
</dbReference>
<dbReference type="PANTHER" id="PTHR10579:SF43">
    <property type="entry name" value="ZINC FINGER (C3HC4-TYPE RING FINGER) FAMILY PROTEIN"/>
    <property type="match status" value="1"/>
</dbReference>
<dbReference type="STRING" id="341454.A0A4S2MWC0"/>
<dbReference type="SUPFAM" id="SSF57850">
    <property type="entry name" value="RING/U-box"/>
    <property type="match status" value="1"/>
</dbReference>
<evidence type="ECO:0000256" key="2">
    <source>
        <dbReference type="SAM" id="MobiDB-lite"/>
    </source>
</evidence>
<dbReference type="Pfam" id="PF13768">
    <property type="entry name" value="VWA_3"/>
    <property type="match status" value="1"/>
</dbReference>
<accession>A0A4S2MWC0</accession>
<evidence type="ECO:0000313" key="6">
    <source>
        <dbReference type="Proteomes" id="UP000298138"/>
    </source>
</evidence>
<feature type="region of interest" description="Disordered" evidence="2">
    <location>
        <begin position="452"/>
        <end position="513"/>
    </location>
</feature>
<feature type="domain" description="VWFA" evidence="4">
    <location>
        <begin position="524"/>
        <end position="697"/>
    </location>
</feature>
<dbReference type="PANTHER" id="PTHR10579">
    <property type="entry name" value="CALCIUM-ACTIVATED CHLORIDE CHANNEL REGULATOR"/>
    <property type="match status" value="1"/>
</dbReference>
<feature type="compositionally biased region" description="Basic and acidic residues" evidence="2">
    <location>
        <begin position="452"/>
        <end position="462"/>
    </location>
</feature>
<dbReference type="InterPro" id="IPR002035">
    <property type="entry name" value="VWF_A"/>
</dbReference>
<evidence type="ECO:0008006" key="7">
    <source>
        <dbReference type="Google" id="ProtNLM"/>
    </source>
</evidence>
<proteinExistence type="predicted"/>
<dbReference type="InterPro" id="IPR013083">
    <property type="entry name" value="Znf_RING/FYVE/PHD"/>
</dbReference>
<dbReference type="PROSITE" id="PS50089">
    <property type="entry name" value="ZF_RING_2"/>
    <property type="match status" value="1"/>
</dbReference>
<evidence type="ECO:0000259" key="3">
    <source>
        <dbReference type="PROSITE" id="PS50089"/>
    </source>
</evidence>
<feature type="compositionally biased region" description="Polar residues" evidence="2">
    <location>
        <begin position="485"/>
        <end position="507"/>
    </location>
</feature>
<evidence type="ECO:0000313" key="5">
    <source>
        <dbReference type="EMBL" id="TGZ80952.1"/>
    </source>
</evidence>
<evidence type="ECO:0000256" key="1">
    <source>
        <dbReference type="PROSITE-ProRule" id="PRU00175"/>
    </source>
</evidence>
<dbReference type="Pfam" id="PF15411">
    <property type="entry name" value="PH_10"/>
    <property type="match status" value="1"/>
</dbReference>